<name>A0ABS6T1P7_9RHOB</name>
<keyword evidence="9 11" id="KW-0378">Hydrolase</keyword>
<comment type="cofactor">
    <cofactor evidence="9">
        <name>Zn(2+)</name>
        <dbReference type="ChEBI" id="CHEBI:29105"/>
    </cofactor>
    <text evidence="9">Binds 1 zinc ion.</text>
</comment>
<dbReference type="InterPro" id="IPR002734">
    <property type="entry name" value="RibDG_C"/>
</dbReference>
<comment type="similarity">
    <text evidence="3 9">In the N-terminal section; belongs to the cytidine and deoxycytidylate deaminase family.</text>
</comment>
<dbReference type="CDD" id="cd01284">
    <property type="entry name" value="Riboflavin_deaminase-reductase"/>
    <property type="match status" value="1"/>
</dbReference>
<comment type="pathway">
    <text evidence="2 9">Cofactor biosynthesis; riboflavin biosynthesis; 5-amino-6-(D-ribitylamino)uracil from GTP: step 2/4.</text>
</comment>
<dbReference type="EC" id="3.5.4.26" evidence="9"/>
<evidence type="ECO:0000256" key="3">
    <source>
        <dbReference type="ARBA" id="ARBA00005259"/>
    </source>
</evidence>
<evidence type="ECO:0000256" key="2">
    <source>
        <dbReference type="ARBA" id="ARBA00004882"/>
    </source>
</evidence>
<organism evidence="11 12">
    <name type="scientific">Maritimibacter dapengensis</name>
    <dbReference type="NCBI Taxonomy" id="2836868"/>
    <lineage>
        <taxon>Bacteria</taxon>
        <taxon>Pseudomonadati</taxon>
        <taxon>Pseudomonadota</taxon>
        <taxon>Alphaproteobacteria</taxon>
        <taxon>Rhodobacterales</taxon>
        <taxon>Roseobacteraceae</taxon>
        <taxon>Maritimibacter</taxon>
    </lineage>
</organism>
<dbReference type="NCBIfam" id="TIGR00326">
    <property type="entry name" value="eubact_ribD"/>
    <property type="match status" value="1"/>
</dbReference>
<dbReference type="PROSITE" id="PS51747">
    <property type="entry name" value="CYT_DCMP_DEAMINASES_2"/>
    <property type="match status" value="1"/>
</dbReference>
<keyword evidence="12" id="KW-1185">Reference proteome</keyword>
<sequence length="357" mass="37589">MDLALSLGRRGLGNVWPNPAVGCVVVKEGRVVGRGWTQPGGRPHAEVVALAQAGDTARGATVFVTLEPCAHHGETPPCAEALVAAGVARVVIALGDPDPRVNGQGAALLRNAGIDVVEGVRANAARRDQAGFLSRVTRGRPFVTLKLAASLDGRIATASGESQWITGPEARRHVHALRMRHDAVMVGGGTARADDPTLTVRDMGALRQPVRVVLSRHLDIPIESNLARTAHEVPLWLAHGDRAQPKTLDRWREVGADCFSVPVVQSALDLSAVMDALAERGVTRVFCEGGGGLAASLLSEGLVDEFVGFTAGVALGAEGWPSLAAMGVGRLAEAPRLDLIETRVIGADVMHRWARRD</sequence>
<dbReference type="InterPro" id="IPR002125">
    <property type="entry name" value="CMP_dCMP_dom"/>
</dbReference>
<keyword evidence="5 9" id="KW-0686">Riboflavin biosynthesis</keyword>
<evidence type="ECO:0000256" key="9">
    <source>
        <dbReference type="PIRNR" id="PIRNR006769"/>
    </source>
</evidence>
<accession>A0ABS6T1P7</accession>
<comment type="catalytic activity">
    <reaction evidence="9">
        <text>2,5-diamino-6-hydroxy-4-(5-phosphoribosylamino)-pyrimidine + H2O + H(+) = 5-amino-6-(5-phospho-D-ribosylamino)uracil + NH4(+)</text>
        <dbReference type="Rhea" id="RHEA:21868"/>
        <dbReference type="ChEBI" id="CHEBI:15377"/>
        <dbReference type="ChEBI" id="CHEBI:15378"/>
        <dbReference type="ChEBI" id="CHEBI:28938"/>
        <dbReference type="ChEBI" id="CHEBI:58453"/>
        <dbReference type="ChEBI" id="CHEBI:58614"/>
        <dbReference type="EC" id="3.5.4.26"/>
    </reaction>
</comment>
<feature type="domain" description="CMP/dCMP-type deaminase" evidence="10">
    <location>
        <begin position="1"/>
        <end position="117"/>
    </location>
</feature>
<dbReference type="PIRSF" id="PIRSF006769">
    <property type="entry name" value="RibD"/>
    <property type="match status" value="1"/>
</dbReference>
<dbReference type="Pfam" id="PF01872">
    <property type="entry name" value="RibD_C"/>
    <property type="match status" value="1"/>
</dbReference>
<evidence type="ECO:0000256" key="6">
    <source>
        <dbReference type="ARBA" id="ARBA00022857"/>
    </source>
</evidence>
<reference evidence="11 12" key="1">
    <citation type="submission" date="2021-05" db="EMBL/GenBank/DDBJ databases">
        <title>Culturable bacteria isolated from Daya Bay.</title>
        <authorList>
            <person name="Zheng W."/>
            <person name="Yu S."/>
            <person name="Huang Y."/>
        </authorList>
    </citation>
    <scope>NUCLEOTIDE SEQUENCE [LARGE SCALE GENOMIC DNA]</scope>
    <source>
        <strain evidence="11 12">DP4N28-5</strain>
    </source>
</reference>
<keyword evidence="8" id="KW-0511">Multifunctional enzyme</keyword>
<dbReference type="Pfam" id="PF00383">
    <property type="entry name" value="dCMP_cyt_deam_1"/>
    <property type="match status" value="1"/>
</dbReference>
<dbReference type="PANTHER" id="PTHR38011">
    <property type="entry name" value="DIHYDROFOLATE REDUCTASE FAMILY PROTEIN (AFU_ORTHOLOGUE AFUA_8G06820)"/>
    <property type="match status" value="1"/>
</dbReference>
<dbReference type="PROSITE" id="PS00903">
    <property type="entry name" value="CYT_DCMP_DEAMINASES_1"/>
    <property type="match status" value="1"/>
</dbReference>
<comment type="caution">
    <text evidence="11">The sequence shown here is derived from an EMBL/GenBank/DDBJ whole genome shotgun (WGS) entry which is preliminary data.</text>
</comment>
<proteinExistence type="inferred from homology"/>
<protein>
    <recommendedName>
        <fullName evidence="9">Riboflavin biosynthesis protein RibD</fullName>
    </recommendedName>
    <domain>
        <recommendedName>
            <fullName evidence="9">Diaminohydroxyphosphoribosylaminopyrimidine deaminase</fullName>
            <shortName evidence="9">DRAP deaminase</shortName>
            <ecNumber evidence="9">3.5.4.26</ecNumber>
        </recommendedName>
        <alternativeName>
            <fullName evidence="9">Riboflavin-specific deaminase</fullName>
        </alternativeName>
    </domain>
    <domain>
        <recommendedName>
            <fullName evidence="9">5-amino-6-(5-phosphoribosylamino)uracil reductase</fullName>
            <ecNumber evidence="9">1.1.1.193</ecNumber>
        </recommendedName>
        <alternativeName>
            <fullName evidence="9">HTP reductase</fullName>
        </alternativeName>
    </domain>
</protein>
<evidence type="ECO:0000313" key="12">
    <source>
        <dbReference type="Proteomes" id="UP000756530"/>
    </source>
</evidence>
<keyword evidence="7 9" id="KW-0560">Oxidoreductase</keyword>
<dbReference type="InterPro" id="IPR050765">
    <property type="entry name" value="Riboflavin_Biosynth_HTPR"/>
</dbReference>
<keyword evidence="6 9" id="KW-0521">NADP</keyword>
<evidence type="ECO:0000256" key="5">
    <source>
        <dbReference type="ARBA" id="ARBA00022619"/>
    </source>
</evidence>
<gene>
    <name evidence="11" type="primary">ribD</name>
    <name evidence="11" type="ORF">KJP28_05150</name>
</gene>
<evidence type="ECO:0000256" key="4">
    <source>
        <dbReference type="ARBA" id="ARBA00007417"/>
    </source>
</evidence>
<dbReference type="GO" id="GO:0008703">
    <property type="term" value="F:5-amino-6-(5-phosphoribosylamino)uracil reductase activity"/>
    <property type="evidence" value="ECO:0007669"/>
    <property type="project" value="UniProtKB-EC"/>
</dbReference>
<evidence type="ECO:0000256" key="1">
    <source>
        <dbReference type="ARBA" id="ARBA00002151"/>
    </source>
</evidence>
<dbReference type="RefSeq" id="WP_218391703.1">
    <property type="nucleotide sequence ID" value="NZ_JAHUZE010000001.1"/>
</dbReference>
<comment type="similarity">
    <text evidence="4 9">In the C-terminal section; belongs to the HTP reductase family.</text>
</comment>
<dbReference type="EC" id="1.1.1.193" evidence="9"/>
<dbReference type="InterPro" id="IPR016192">
    <property type="entry name" value="APOBEC/CMP_deaminase_Zn-bd"/>
</dbReference>
<keyword evidence="9" id="KW-0479">Metal-binding</keyword>
<dbReference type="Proteomes" id="UP000756530">
    <property type="component" value="Unassembled WGS sequence"/>
</dbReference>
<comment type="pathway">
    <text evidence="9">Cofactor biosynthesis; riboflavin biosynthesis; 5-amino-6-(D-ribitylamino)uracil from GTP: step 3/4.</text>
</comment>
<dbReference type="InterPro" id="IPR004794">
    <property type="entry name" value="Eubact_RibD"/>
</dbReference>
<keyword evidence="9" id="KW-0862">Zinc</keyword>
<dbReference type="GO" id="GO:0008835">
    <property type="term" value="F:diaminohydroxyphosphoribosylaminopyrimidine deaminase activity"/>
    <property type="evidence" value="ECO:0007669"/>
    <property type="project" value="UniProtKB-EC"/>
</dbReference>
<comment type="function">
    <text evidence="1 9">Converts 2,5-diamino-6-(ribosylamino)-4(3h)-pyrimidinone 5'-phosphate into 5-amino-6-(ribosylamino)-2,4(1h,3h)-pyrimidinedione 5'-phosphate.</text>
</comment>
<evidence type="ECO:0000313" key="11">
    <source>
        <dbReference type="EMBL" id="MBV7378302.1"/>
    </source>
</evidence>
<comment type="catalytic activity">
    <reaction evidence="9">
        <text>5-amino-6-(5-phospho-D-ribitylamino)uracil + NADP(+) = 5-amino-6-(5-phospho-D-ribosylamino)uracil + NADPH + H(+)</text>
        <dbReference type="Rhea" id="RHEA:17845"/>
        <dbReference type="ChEBI" id="CHEBI:15378"/>
        <dbReference type="ChEBI" id="CHEBI:57783"/>
        <dbReference type="ChEBI" id="CHEBI:58349"/>
        <dbReference type="ChEBI" id="CHEBI:58421"/>
        <dbReference type="ChEBI" id="CHEBI:58453"/>
        <dbReference type="EC" id="1.1.1.193"/>
    </reaction>
</comment>
<evidence type="ECO:0000256" key="7">
    <source>
        <dbReference type="ARBA" id="ARBA00023002"/>
    </source>
</evidence>
<dbReference type="InterPro" id="IPR011549">
    <property type="entry name" value="RibD_C"/>
</dbReference>
<dbReference type="PANTHER" id="PTHR38011:SF7">
    <property type="entry name" value="2,5-DIAMINO-6-RIBOSYLAMINO-4(3H)-PYRIMIDINONE 5'-PHOSPHATE REDUCTASE"/>
    <property type="match status" value="1"/>
</dbReference>
<dbReference type="EMBL" id="JAHUZE010000001">
    <property type="protein sequence ID" value="MBV7378302.1"/>
    <property type="molecule type" value="Genomic_DNA"/>
</dbReference>
<evidence type="ECO:0000256" key="8">
    <source>
        <dbReference type="ARBA" id="ARBA00023268"/>
    </source>
</evidence>
<dbReference type="NCBIfam" id="TIGR00227">
    <property type="entry name" value="ribD_Cterm"/>
    <property type="match status" value="1"/>
</dbReference>
<evidence type="ECO:0000259" key="10">
    <source>
        <dbReference type="PROSITE" id="PS51747"/>
    </source>
</evidence>